<evidence type="ECO:0000313" key="3">
    <source>
        <dbReference type="Proteomes" id="UP001308005"/>
    </source>
</evidence>
<dbReference type="InterPro" id="IPR007607">
    <property type="entry name" value="BacA/B"/>
</dbReference>
<organism evidence="2 3">
    <name type="scientific">Candidatus Thiothrix phosphatis</name>
    <dbReference type="NCBI Taxonomy" id="3112415"/>
    <lineage>
        <taxon>Bacteria</taxon>
        <taxon>Pseudomonadati</taxon>
        <taxon>Pseudomonadota</taxon>
        <taxon>Gammaproteobacteria</taxon>
        <taxon>Thiotrichales</taxon>
        <taxon>Thiotrichaceae</taxon>
        <taxon>Thiothrix</taxon>
    </lineage>
</organism>
<gene>
    <name evidence="2" type="ORF">VSS37_20980</name>
</gene>
<accession>A0ABU6D379</accession>
<reference evidence="3" key="1">
    <citation type="submission" date="2023-07" db="EMBL/GenBank/DDBJ databases">
        <title>The carbon used by Thiothrix.</title>
        <authorList>
            <person name="Chen L."/>
        </authorList>
    </citation>
    <scope>NUCLEOTIDE SEQUENCE [LARGE SCALE GENOMIC DNA]</scope>
</reference>
<keyword evidence="3" id="KW-1185">Reference proteome</keyword>
<dbReference type="PANTHER" id="PTHR35024:SF4">
    <property type="entry name" value="POLYMER-FORMING CYTOSKELETAL PROTEIN"/>
    <property type="match status" value="1"/>
</dbReference>
<sequence length="118" mass="12678">MVTRNTSSASLLEKDLGIVGDISFQNNLYIHGRVNGNIVAPTDSRATLYIQEDSEVIGEIRSPVVIIAGKTSGDIIASRHLSLKSTAQVTGNIHYIEMQIDEGAEVNGSLTCINGKQH</sequence>
<dbReference type="Proteomes" id="UP001308005">
    <property type="component" value="Unassembled WGS sequence"/>
</dbReference>
<dbReference type="Pfam" id="PF04519">
    <property type="entry name" value="Bactofilin"/>
    <property type="match status" value="1"/>
</dbReference>
<name>A0ABU6D379_9GAMM</name>
<evidence type="ECO:0000313" key="2">
    <source>
        <dbReference type="EMBL" id="MEB4593465.1"/>
    </source>
</evidence>
<evidence type="ECO:0000256" key="1">
    <source>
        <dbReference type="ARBA" id="ARBA00044755"/>
    </source>
</evidence>
<protein>
    <submittedName>
        <fullName evidence="2">Polymer-forming cytoskeletal protein</fullName>
    </submittedName>
</protein>
<comment type="caution">
    <text evidence="2">The sequence shown here is derived from an EMBL/GenBank/DDBJ whole genome shotgun (WGS) entry which is preliminary data.</text>
</comment>
<dbReference type="RefSeq" id="WP_324698386.1">
    <property type="nucleotide sequence ID" value="NZ_JAYMYJ010000160.1"/>
</dbReference>
<proteinExistence type="inferred from homology"/>
<dbReference type="EMBL" id="JAYMYJ010000160">
    <property type="protein sequence ID" value="MEB4593465.1"/>
    <property type="molecule type" value="Genomic_DNA"/>
</dbReference>
<dbReference type="PANTHER" id="PTHR35024">
    <property type="entry name" value="HYPOTHETICAL CYTOSOLIC PROTEIN"/>
    <property type="match status" value="1"/>
</dbReference>
<comment type="similarity">
    <text evidence="1">Belongs to the bactofilin family.</text>
</comment>